<evidence type="ECO:0000313" key="2">
    <source>
        <dbReference type="Proteomes" id="UP000594638"/>
    </source>
</evidence>
<comment type="caution">
    <text evidence="1">The sequence shown here is derived from an EMBL/GenBank/DDBJ whole genome shotgun (WGS) entry which is preliminary data.</text>
</comment>
<gene>
    <name evidence="1" type="ORF">OLEA9_A062828</name>
</gene>
<sequence>MGNYFSCSFVIPTMKSAKAARVMFPVGEIRQFREPVKAAELMLESPNFFLVNSKSLAIGRRFSPLSADEDLEFGNLYLMFPMKRVNSVVTAADMAVFLMAANTAPKRISGGNTLRISPEVVAQPAVQADDQVENETGRLGFNLDGVEGFSLAEYKYRHSMCRSRKPMLDTITEEPVSTR</sequence>
<organism evidence="1 2">
    <name type="scientific">Olea europaea subsp. europaea</name>
    <dbReference type="NCBI Taxonomy" id="158383"/>
    <lineage>
        <taxon>Eukaryota</taxon>
        <taxon>Viridiplantae</taxon>
        <taxon>Streptophyta</taxon>
        <taxon>Embryophyta</taxon>
        <taxon>Tracheophyta</taxon>
        <taxon>Spermatophyta</taxon>
        <taxon>Magnoliopsida</taxon>
        <taxon>eudicotyledons</taxon>
        <taxon>Gunneridae</taxon>
        <taxon>Pentapetalae</taxon>
        <taxon>asterids</taxon>
        <taxon>lamiids</taxon>
        <taxon>Lamiales</taxon>
        <taxon>Oleaceae</taxon>
        <taxon>Oleeae</taxon>
        <taxon>Olea</taxon>
    </lineage>
</organism>
<dbReference type="EMBL" id="CACTIH010003757">
    <property type="protein sequence ID" value="CAA2984264.1"/>
    <property type="molecule type" value="Genomic_DNA"/>
</dbReference>
<keyword evidence="2" id="KW-1185">Reference proteome</keyword>
<accession>A0A8S0RY97</accession>
<name>A0A8S0RY97_OLEEU</name>
<evidence type="ECO:0000313" key="1">
    <source>
        <dbReference type="EMBL" id="CAA2984264.1"/>
    </source>
</evidence>
<evidence type="ECO:0008006" key="3">
    <source>
        <dbReference type="Google" id="ProtNLM"/>
    </source>
</evidence>
<dbReference type="PANTHER" id="PTHR33052">
    <property type="entry name" value="DUF4228 DOMAIN PROTEIN-RELATED"/>
    <property type="match status" value="1"/>
</dbReference>
<dbReference type="InterPro" id="IPR025322">
    <property type="entry name" value="PADRE_dom"/>
</dbReference>
<dbReference type="Gramene" id="OE9A062828T1">
    <property type="protein sequence ID" value="OE9A062828C1"/>
    <property type="gene ID" value="OE9A062828"/>
</dbReference>
<protein>
    <recommendedName>
        <fullName evidence="3">DUF4228 domain-containing protein</fullName>
    </recommendedName>
</protein>
<dbReference type="Pfam" id="PF14009">
    <property type="entry name" value="PADRE"/>
    <property type="match status" value="1"/>
</dbReference>
<reference evidence="1 2" key="1">
    <citation type="submission" date="2019-12" db="EMBL/GenBank/DDBJ databases">
        <authorList>
            <person name="Alioto T."/>
            <person name="Alioto T."/>
            <person name="Gomez Garrido J."/>
        </authorList>
    </citation>
    <scope>NUCLEOTIDE SEQUENCE [LARGE SCALE GENOMIC DNA]</scope>
</reference>
<dbReference type="OrthoDB" id="1922322at2759"/>
<dbReference type="Proteomes" id="UP000594638">
    <property type="component" value="Unassembled WGS sequence"/>
</dbReference>
<proteinExistence type="predicted"/>
<dbReference type="AlphaFoldDB" id="A0A8S0RY97"/>